<feature type="domain" description="AMP-dependent synthetase/ligase" evidence="3">
    <location>
        <begin position="23"/>
        <end position="400"/>
    </location>
</feature>
<dbReference type="RefSeq" id="WP_022611383.1">
    <property type="nucleotide sequence ID" value="NZ_LK391965.1"/>
</dbReference>
<dbReference type="Proteomes" id="UP000018211">
    <property type="component" value="Unassembled WGS sequence"/>
</dbReference>
<dbReference type="SUPFAM" id="SSF56801">
    <property type="entry name" value="Acetyl-CoA synthetase-like"/>
    <property type="match status" value="1"/>
</dbReference>
<dbReference type="GO" id="GO:0004467">
    <property type="term" value="F:long-chain fatty acid-CoA ligase activity"/>
    <property type="evidence" value="ECO:0007669"/>
    <property type="project" value="UniProtKB-EC"/>
</dbReference>
<dbReference type="GO" id="GO:0005524">
    <property type="term" value="F:ATP binding"/>
    <property type="evidence" value="ECO:0007669"/>
    <property type="project" value="UniProtKB-KW"/>
</dbReference>
<dbReference type="InterPro" id="IPR020845">
    <property type="entry name" value="AMP-binding_CS"/>
</dbReference>
<gene>
    <name evidence="4" type="ORF">VIBNISOn1_1690003</name>
</gene>
<proteinExistence type="predicted"/>
<comment type="caution">
    <text evidence="4">The sequence shown here is derived from an EMBL/GenBank/DDBJ whole genome shotgun (WGS) entry which is preliminary data.</text>
</comment>
<dbReference type="Gene3D" id="3.40.50.12780">
    <property type="entry name" value="N-terminal domain of ligase-like"/>
    <property type="match status" value="1"/>
</dbReference>
<evidence type="ECO:0000256" key="1">
    <source>
        <dbReference type="ARBA" id="ARBA00022741"/>
    </source>
</evidence>
<sequence>MVQPQSTQNVKCSLTPPNELILKWAEERPNDVYLKQIINRQFVEFTYADVADKALKLVSALQGLGLNPGDKVALISKNCAEWFITDLALMLGDYISVPIFPTAGSDTIEHCITHSGSKALIAGKLDDSAATTEVINKLSDLITISLPYDSAPNCQHAFTSLIENQSPSELRPEHYDDKLMSIVYTSGTSGLPKGAMLTYGAFNWSSQKLIEHLGVDSDGNDRLMSYLPLAHITERVYIFGTSIREGVQTAFPESLDTFIEDVKMQRPTLFISVPRLWTVFQQRIQEKLPQKKLNILLKIPFINSLIKKKLADGLGLNEARILGCGSAPVSPALLEWYRSVGLNITEAWGMTESFAYSTLNYPFRPEKIGTVGNAGPGIEIKIADDEEILVRSKGMFAGYYKNDEATQESFNEDGWLHTGDIGSLDNEGYLTIQGRKKDTFKTAKGKFVAPVPIEKKLFEYSKVEMMCLIGSGLPGPILLAIPHAYPNFDRARYEKRAVKVVERMNQTLESHEQIKGVLMVKEPWSIENGVLTPTLKIKRHVLEKKYHDIGANWPKGQMVVWED</sequence>
<keyword evidence="4" id="KW-0436">Ligase</keyword>
<dbReference type="InterPro" id="IPR000873">
    <property type="entry name" value="AMP-dep_synth/lig_dom"/>
</dbReference>
<accession>A0AAV2VNX3</accession>
<reference evidence="4 5" key="1">
    <citation type="journal article" date="2013" name="ISME J.">
        <title>Comparative genomics of pathogenic lineages of Vibrio nigripulchritudo identifies virulence-associated traits.</title>
        <authorList>
            <person name="Goudenege D."/>
            <person name="Labreuche Y."/>
            <person name="Krin E."/>
            <person name="Ansquer D."/>
            <person name="Mangenot S."/>
            <person name="Calteau A."/>
            <person name="Medigue C."/>
            <person name="Mazel D."/>
            <person name="Polz M.F."/>
            <person name="Le Roux F."/>
        </authorList>
    </citation>
    <scope>NUCLEOTIDE SEQUENCE [LARGE SCALE GENOMIC DNA]</scope>
    <source>
        <strain evidence="4 5">SOn1</strain>
    </source>
</reference>
<protein>
    <submittedName>
        <fullName evidence="4">Long-chain-fatty-acid--CoA ligase</fullName>
        <ecNumber evidence="4">6.2.1.3</ecNumber>
    </submittedName>
</protein>
<evidence type="ECO:0000256" key="2">
    <source>
        <dbReference type="ARBA" id="ARBA00022840"/>
    </source>
</evidence>
<dbReference type="PROSITE" id="PS00455">
    <property type="entry name" value="AMP_BINDING"/>
    <property type="match status" value="1"/>
</dbReference>
<dbReference type="InterPro" id="IPR042099">
    <property type="entry name" value="ANL_N_sf"/>
</dbReference>
<evidence type="ECO:0000313" key="5">
    <source>
        <dbReference type="Proteomes" id="UP000018211"/>
    </source>
</evidence>
<dbReference type="PANTHER" id="PTHR43272:SF33">
    <property type="entry name" value="AMP-BINDING DOMAIN-CONTAINING PROTEIN-RELATED"/>
    <property type="match status" value="1"/>
</dbReference>
<dbReference type="AlphaFoldDB" id="A0AAV2VNX3"/>
<dbReference type="Pfam" id="PF23562">
    <property type="entry name" value="AMP-binding_C_3"/>
    <property type="match status" value="1"/>
</dbReference>
<name>A0AAV2VNX3_9VIBR</name>
<dbReference type="EMBL" id="CAOF01000078">
    <property type="protein sequence ID" value="CCO46158.1"/>
    <property type="molecule type" value="Genomic_DNA"/>
</dbReference>
<organism evidence="4 5">
    <name type="scientific">Vibrio nigripulchritudo SOn1</name>
    <dbReference type="NCBI Taxonomy" id="1238450"/>
    <lineage>
        <taxon>Bacteria</taxon>
        <taxon>Pseudomonadati</taxon>
        <taxon>Pseudomonadota</taxon>
        <taxon>Gammaproteobacteria</taxon>
        <taxon>Vibrionales</taxon>
        <taxon>Vibrionaceae</taxon>
        <taxon>Vibrio</taxon>
    </lineage>
</organism>
<dbReference type="Pfam" id="PF00501">
    <property type="entry name" value="AMP-binding"/>
    <property type="match status" value="1"/>
</dbReference>
<dbReference type="PANTHER" id="PTHR43272">
    <property type="entry name" value="LONG-CHAIN-FATTY-ACID--COA LIGASE"/>
    <property type="match status" value="1"/>
</dbReference>
<dbReference type="EC" id="6.2.1.3" evidence="4"/>
<evidence type="ECO:0000259" key="3">
    <source>
        <dbReference type="Pfam" id="PF00501"/>
    </source>
</evidence>
<keyword evidence="2" id="KW-0067">ATP-binding</keyword>
<evidence type="ECO:0000313" key="4">
    <source>
        <dbReference type="EMBL" id="CCO46158.1"/>
    </source>
</evidence>
<dbReference type="GO" id="GO:0016020">
    <property type="term" value="C:membrane"/>
    <property type="evidence" value="ECO:0007669"/>
    <property type="project" value="TreeGrafter"/>
</dbReference>
<keyword evidence="1" id="KW-0547">Nucleotide-binding</keyword>